<dbReference type="AlphaFoldDB" id="A0A1A9UYQ2"/>
<protein>
    <submittedName>
        <fullName evidence="2">Uncharacterized protein</fullName>
    </submittedName>
</protein>
<dbReference type="STRING" id="7395.A0A1A9UYQ2"/>
<dbReference type="EnsemblMetazoa" id="GAUT020026-RA">
    <property type="protein sequence ID" value="GAUT020026-PA"/>
    <property type="gene ID" value="GAUT020026"/>
</dbReference>
<reference evidence="2" key="1">
    <citation type="submission" date="2020-05" db="UniProtKB">
        <authorList>
            <consortium name="EnsemblMetazoa"/>
        </authorList>
    </citation>
    <scope>IDENTIFICATION</scope>
    <source>
        <strain evidence="2">TTRI</strain>
    </source>
</reference>
<dbReference type="Proteomes" id="UP000078200">
    <property type="component" value="Unassembled WGS sequence"/>
</dbReference>
<dbReference type="PANTHER" id="PTHR35450">
    <property type="entry name" value="REVERSE TRANSCRIPTASE DOMAIN-CONTAINING PROTEIN"/>
    <property type="match status" value="1"/>
</dbReference>
<evidence type="ECO:0000256" key="1">
    <source>
        <dbReference type="SAM" id="MobiDB-lite"/>
    </source>
</evidence>
<sequence length="420" mass="48307">MFPAVVNNNNSNNNNNNDNNNNNNNNIDLVFSTCYGSVKCQTVYRLVTILKTKLNSKYKCKAVNTWAIPVYIFSFGVTKWNGMDLDKANRTIRAIMYKYNVHHPRSPKVRIYLHRQLGGRGLAYLSSLHDAQVTTLRKYFRPQREYPITEMMKLDRNYTPPNSSSNSHETPNNVLIHHQMLCNWTQNQLHRNHANKKEEDTIDLQSTYEQLIRGELYCETKGFIVARQDEVISTRSHQRHVMNREIETDLCRKCRSSIETIGHIIAGRITFASTAYLNRRNRSAPVMDENENATMYRQIITDRPINANKPDIVVLSWENKAIDIMDVSIPLTQNTQTAYSDKIVKYTELAQEMKGMYNVEKVTITPIVISCAGVAPKTAIKGINYLAIHNTLEKANKAVLLSTATLHRAFLQQQHIQMLE</sequence>
<name>A0A1A9UYQ2_GLOAU</name>
<evidence type="ECO:0000313" key="2">
    <source>
        <dbReference type="EnsemblMetazoa" id="GAUT020026-PA"/>
    </source>
</evidence>
<feature type="region of interest" description="Disordered" evidence="1">
    <location>
        <begin position="1"/>
        <end position="21"/>
    </location>
</feature>
<feature type="compositionally biased region" description="Low complexity" evidence="1">
    <location>
        <begin position="7"/>
        <end position="21"/>
    </location>
</feature>
<organism evidence="2 3">
    <name type="scientific">Glossina austeni</name>
    <name type="common">Savannah tsetse fly</name>
    <dbReference type="NCBI Taxonomy" id="7395"/>
    <lineage>
        <taxon>Eukaryota</taxon>
        <taxon>Metazoa</taxon>
        <taxon>Ecdysozoa</taxon>
        <taxon>Arthropoda</taxon>
        <taxon>Hexapoda</taxon>
        <taxon>Insecta</taxon>
        <taxon>Pterygota</taxon>
        <taxon>Neoptera</taxon>
        <taxon>Endopterygota</taxon>
        <taxon>Diptera</taxon>
        <taxon>Brachycera</taxon>
        <taxon>Muscomorpha</taxon>
        <taxon>Hippoboscoidea</taxon>
        <taxon>Glossinidae</taxon>
        <taxon>Glossina</taxon>
    </lineage>
</organism>
<keyword evidence="3" id="KW-1185">Reference proteome</keyword>
<evidence type="ECO:0000313" key="3">
    <source>
        <dbReference type="Proteomes" id="UP000078200"/>
    </source>
</evidence>
<dbReference type="VEuPathDB" id="VectorBase:GAUT020026"/>
<proteinExistence type="predicted"/>
<accession>A0A1A9UYQ2</accession>
<dbReference type="PANTHER" id="PTHR35450:SF2">
    <property type="entry name" value="REVERSE TRANSCRIPTASE DOMAIN-CONTAINING PROTEIN"/>
    <property type="match status" value="1"/>
</dbReference>